<evidence type="ECO:0000313" key="1">
    <source>
        <dbReference type="EMBL" id="RNA21556.1"/>
    </source>
</evidence>
<accession>A0A3M7RDE9</accession>
<name>A0A3M7RDE9_BRAPC</name>
<dbReference type="EMBL" id="REGN01003643">
    <property type="protein sequence ID" value="RNA21556.1"/>
    <property type="molecule type" value="Genomic_DNA"/>
</dbReference>
<reference evidence="1 2" key="1">
    <citation type="journal article" date="2018" name="Sci. Rep.">
        <title>Genomic signatures of local adaptation to the degree of environmental predictability in rotifers.</title>
        <authorList>
            <person name="Franch-Gras L."/>
            <person name="Hahn C."/>
            <person name="Garcia-Roger E.M."/>
            <person name="Carmona M.J."/>
            <person name="Serra M."/>
            <person name="Gomez A."/>
        </authorList>
    </citation>
    <scope>NUCLEOTIDE SEQUENCE [LARGE SCALE GENOMIC DNA]</scope>
    <source>
        <strain evidence="1">HYR1</strain>
    </source>
</reference>
<gene>
    <name evidence="1" type="ORF">BpHYR1_045758</name>
</gene>
<sequence length="205" mass="24185">MNAPFKVILCLKKGRFFMMDESNGSIANWLILASNFYNENEIFFTKSSRIGIFYSPDYYSIVPRQFFERIAQFEVMSMYDFIFDRVQFSNEYCNYVFQNCLMDTANNHHIQKVSNECFPLKKSSYCLLKPNFDGSDDCDFKLIHDRVRAFQHRVHKNLEACVSLFPNYVSTHLINTANSNHLKQLIIDNCSLLIYLTNNFKTMRS</sequence>
<organism evidence="1 2">
    <name type="scientific">Brachionus plicatilis</name>
    <name type="common">Marine rotifer</name>
    <name type="synonym">Brachionus muelleri</name>
    <dbReference type="NCBI Taxonomy" id="10195"/>
    <lineage>
        <taxon>Eukaryota</taxon>
        <taxon>Metazoa</taxon>
        <taxon>Spiralia</taxon>
        <taxon>Gnathifera</taxon>
        <taxon>Rotifera</taxon>
        <taxon>Eurotatoria</taxon>
        <taxon>Monogononta</taxon>
        <taxon>Pseudotrocha</taxon>
        <taxon>Ploima</taxon>
        <taxon>Brachionidae</taxon>
        <taxon>Brachionus</taxon>
    </lineage>
</organism>
<evidence type="ECO:0000313" key="2">
    <source>
        <dbReference type="Proteomes" id="UP000276133"/>
    </source>
</evidence>
<dbReference type="Proteomes" id="UP000276133">
    <property type="component" value="Unassembled WGS sequence"/>
</dbReference>
<comment type="caution">
    <text evidence="1">The sequence shown here is derived from an EMBL/GenBank/DDBJ whole genome shotgun (WGS) entry which is preliminary data.</text>
</comment>
<dbReference type="OrthoDB" id="10421284at2759"/>
<proteinExistence type="predicted"/>
<dbReference type="AlphaFoldDB" id="A0A3M7RDE9"/>
<protein>
    <submittedName>
        <fullName evidence="1">Uncharacterized protein</fullName>
    </submittedName>
</protein>
<keyword evidence="2" id="KW-1185">Reference proteome</keyword>